<dbReference type="HOGENOM" id="CLU_2865769_0_0_11"/>
<dbReference type="EMBL" id="CP003229">
    <property type="protein sequence ID" value="AEW98267.1"/>
    <property type="molecule type" value="Genomic_DNA"/>
</dbReference>
<dbReference type="KEGG" id="scy:SCATT_p00740"/>
<sequence>MHTPVVSVRPAFEQCVEVSAADAARRVVTPRGGDTTRPLDSFQQPVVHVYQRTHNVYGDTHDFA</sequence>
<geneLocation type="plasmid" evidence="1 2">
    <name>pSCATT</name>
</geneLocation>
<gene>
    <name evidence="1" type="ordered locus">SCATT_p00740</name>
</gene>
<evidence type="ECO:0000313" key="1">
    <source>
        <dbReference type="EMBL" id="AEW98267.1"/>
    </source>
</evidence>
<evidence type="ECO:0000313" key="2">
    <source>
        <dbReference type="Proteomes" id="UP000007842"/>
    </source>
</evidence>
<proteinExistence type="predicted"/>
<keyword evidence="1" id="KW-0614">Plasmid</keyword>
<accession>G8XE03</accession>
<keyword evidence="2" id="KW-1185">Reference proteome</keyword>
<protein>
    <submittedName>
        <fullName evidence="1">Uncharacterized protein</fullName>
    </submittedName>
</protein>
<name>G8XE03_STREN</name>
<dbReference type="AlphaFoldDB" id="G8XE03"/>
<reference evidence="2" key="1">
    <citation type="submission" date="2011-12" db="EMBL/GenBank/DDBJ databases">
        <title>Complete genome sequence of Streptomyces cattleya strain DSM 46488.</title>
        <authorList>
            <person name="Ou H.-Y."/>
            <person name="Li P."/>
            <person name="Zhao C."/>
            <person name="O'Hagan D."/>
            <person name="Deng Z."/>
        </authorList>
    </citation>
    <scope>NUCLEOTIDE SEQUENCE [LARGE SCALE GENOMIC DNA]</scope>
    <source>
        <strain evidence="2">ATCC 35852 / DSM 46488 / JCM 4925 / NBRC 14057 / NRRL 8057</strain>
        <plasmid evidence="2">Plasmid pSCATT</plasmid>
    </source>
</reference>
<organism evidence="1 2">
    <name type="scientific">Streptantibioticus cattleyicolor (strain ATCC 35852 / DSM 46488 / JCM 4925 / NBRC 14057 / NRRL 8057)</name>
    <name type="common">Streptomyces cattleya</name>
    <dbReference type="NCBI Taxonomy" id="1003195"/>
    <lineage>
        <taxon>Bacteria</taxon>
        <taxon>Bacillati</taxon>
        <taxon>Actinomycetota</taxon>
        <taxon>Actinomycetes</taxon>
        <taxon>Kitasatosporales</taxon>
        <taxon>Streptomycetaceae</taxon>
        <taxon>Streptantibioticus</taxon>
    </lineage>
</organism>
<dbReference type="Proteomes" id="UP000007842">
    <property type="component" value="Plasmid pSCATT"/>
</dbReference>